<evidence type="ECO:0000256" key="2">
    <source>
        <dbReference type="ARBA" id="ARBA00022737"/>
    </source>
</evidence>
<dbReference type="GO" id="GO:0004842">
    <property type="term" value="F:ubiquitin-protein transferase activity"/>
    <property type="evidence" value="ECO:0007669"/>
    <property type="project" value="InterPro"/>
</dbReference>
<dbReference type="PANTHER" id="PTHR46573">
    <property type="entry name" value="WD REPEAT, SAM AND U-BOX DOMAIN-CONTAINING PROTEIN 1"/>
    <property type="match status" value="1"/>
</dbReference>
<gene>
    <name evidence="6" type="ORF">TrLO_g3047</name>
</gene>
<feature type="compositionally biased region" description="Basic and acidic residues" evidence="4">
    <location>
        <begin position="74"/>
        <end position="83"/>
    </location>
</feature>
<protein>
    <recommendedName>
        <fullName evidence="5">U-box domain-containing protein</fullName>
    </recommendedName>
</protein>
<dbReference type="PROSITE" id="PS50082">
    <property type="entry name" value="WD_REPEATS_2"/>
    <property type="match status" value="3"/>
</dbReference>
<dbReference type="Proteomes" id="UP001165122">
    <property type="component" value="Unassembled WGS sequence"/>
</dbReference>
<feature type="repeat" description="WD" evidence="3">
    <location>
        <begin position="419"/>
        <end position="453"/>
    </location>
</feature>
<feature type="compositionally biased region" description="Basic and acidic residues" evidence="4">
    <location>
        <begin position="104"/>
        <end position="117"/>
    </location>
</feature>
<evidence type="ECO:0000256" key="1">
    <source>
        <dbReference type="ARBA" id="ARBA00022574"/>
    </source>
</evidence>
<evidence type="ECO:0000256" key="3">
    <source>
        <dbReference type="PROSITE-ProRule" id="PRU00221"/>
    </source>
</evidence>
<dbReference type="SUPFAM" id="SSF57850">
    <property type="entry name" value="RING/U-box"/>
    <property type="match status" value="1"/>
</dbReference>
<feature type="compositionally biased region" description="Low complexity" evidence="4">
    <location>
        <begin position="89"/>
        <end position="103"/>
    </location>
</feature>
<dbReference type="SUPFAM" id="SSF50978">
    <property type="entry name" value="WD40 repeat-like"/>
    <property type="match status" value="1"/>
</dbReference>
<dbReference type="CDD" id="cd16655">
    <property type="entry name" value="RING-Ubox_WDSUB1-like"/>
    <property type="match status" value="1"/>
</dbReference>
<evidence type="ECO:0000313" key="6">
    <source>
        <dbReference type="EMBL" id="GMH66755.1"/>
    </source>
</evidence>
<feature type="repeat" description="WD" evidence="3">
    <location>
        <begin position="356"/>
        <end position="388"/>
    </location>
</feature>
<dbReference type="InterPro" id="IPR013083">
    <property type="entry name" value="Znf_RING/FYVE/PHD"/>
</dbReference>
<feature type="domain" description="U-box" evidence="5">
    <location>
        <begin position="4"/>
        <end position="79"/>
    </location>
</feature>
<dbReference type="Gene3D" id="2.130.10.10">
    <property type="entry name" value="YVTN repeat-like/Quinoprotein amine dehydrogenase"/>
    <property type="match status" value="1"/>
</dbReference>
<dbReference type="InterPro" id="IPR019775">
    <property type="entry name" value="WD40_repeat_CS"/>
</dbReference>
<dbReference type="InterPro" id="IPR001680">
    <property type="entry name" value="WD40_rpt"/>
</dbReference>
<name>A0A9W7E6C0_9STRA</name>
<dbReference type="PROSITE" id="PS50294">
    <property type="entry name" value="WD_REPEATS_REGION"/>
    <property type="match status" value="1"/>
</dbReference>
<dbReference type="SMART" id="SM00504">
    <property type="entry name" value="Ubox"/>
    <property type="match status" value="1"/>
</dbReference>
<dbReference type="AlphaFoldDB" id="A0A9W7E6C0"/>
<feature type="region of interest" description="Disordered" evidence="4">
    <location>
        <begin position="74"/>
        <end position="156"/>
    </location>
</feature>
<comment type="caution">
    <text evidence="6">The sequence shown here is derived from an EMBL/GenBank/DDBJ whole genome shotgun (WGS) entry which is preliminary data.</text>
</comment>
<dbReference type="Pfam" id="PF04564">
    <property type="entry name" value="U-box"/>
    <property type="match status" value="1"/>
</dbReference>
<proteinExistence type="predicted"/>
<dbReference type="EMBL" id="BRXW01000564">
    <property type="protein sequence ID" value="GMH66755.1"/>
    <property type="molecule type" value="Genomic_DNA"/>
</dbReference>
<dbReference type="OrthoDB" id="10064100at2759"/>
<evidence type="ECO:0000313" key="7">
    <source>
        <dbReference type="Proteomes" id="UP001165122"/>
    </source>
</evidence>
<feature type="repeat" description="WD" evidence="3">
    <location>
        <begin position="461"/>
        <end position="493"/>
    </location>
</feature>
<reference evidence="7" key="1">
    <citation type="journal article" date="2023" name="Commun. Biol.">
        <title>Genome analysis of Parmales, the sister group of diatoms, reveals the evolutionary specialization of diatoms from phago-mixotrophs to photoautotrophs.</title>
        <authorList>
            <person name="Ban H."/>
            <person name="Sato S."/>
            <person name="Yoshikawa S."/>
            <person name="Yamada K."/>
            <person name="Nakamura Y."/>
            <person name="Ichinomiya M."/>
            <person name="Sato N."/>
            <person name="Blanc-Mathieu R."/>
            <person name="Endo H."/>
            <person name="Kuwata A."/>
            <person name="Ogata H."/>
        </authorList>
    </citation>
    <scope>NUCLEOTIDE SEQUENCE [LARGE SCALE GENOMIC DNA]</scope>
    <source>
        <strain evidence="7">NIES 3700</strain>
    </source>
</reference>
<dbReference type="InterPro" id="IPR003613">
    <property type="entry name" value="Ubox_domain"/>
</dbReference>
<evidence type="ECO:0000259" key="5">
    <source>
        <dbReference type="PROSITE" id="PS51698"/>
    </source>
</evidence>
<dbReference type="SMART" id="SM00320">
    <property type="entry name" value="WD40"/>
    <property type="match status" value="5"/>
</dbReference>
<dbReference type="PROSITE" id="PS51698">
    <property type="entry name" value="U_BOX"/>
    <property type="match status" value="1"/>
</dbReference>
<dbReference type="InterPro" id="IPR052085">
    <property type="entry name" value="WD-SAM-U-box"/>
</dbReference>
<keyword evidence="7" id="KW-1185">Reference proteome</keyword>
<accession>A0A9W7E6C0</accession>
<evidence type="ECO:0000256" key="4">
    <source>
        <dbReference type="SAM" id="MobiDB-lite"/>
    </source>
</evidence>
<dbReference type="PROSITE" id="PS00678">
    <property type="entry name" value="WD_REPEATS_1"/>
    <property type="match status" value="1"/>
</dbReference>
<dbReference type="InterPro" id="IPR015943">
    <property type="entry name" value="WD40/YVTN_repeat-like_dom_sf"/>
</dbReference>
<dbReference type="Pfam" id="PF00400">
    <property type="entry name" value="WD40"/>
    <property type="match status" value="3"/>
</dbReference>
<dbReference type="InterPro" id="IPR036322">
    <property type="entry name" value="WD40_repeat_dom_sf"/>
</dbReference>
<dbReference type="GO" id="GO:0016567">
    <property type="term" value="P:protein ubiquitination"/>
    <property type="evidence" value="ECO:0007669"/>
    <property type="project" value="InterPro"/>
</dbReference>
<keyword evidence="1 3" id="KW-0853">WD repeat</keyword>
<keyword evidence="2" id="KW-0677">Repeat</keyword>
<dbReference type="PANTHER" id="PTHR46573:SF1">
    <property type="entry name" value="WD REPEAT, SAM AND U-BOX DOMAIN-CONTAINING PROTEIN 1"/>
    <property type="match status" value="1"/>
</dbReference>
<dbReference type="Gene3D" id="3.30.40.10">
    <property type="entry name" value="Zinc/RING finger domain, C3HC4 (zinc finger)"/>
    <property type="match status" value="1"/>
</dbReference>
<organism evidence="6 7">
    <name type="scientific">Triparma laevis f. longispina</name>
    <dbReference type="NCBI Taxonomy" id="1714387"/>
    <lineage>
        <taxon>Eukaryota</taxon>
        <taxon>Sar</taxon>
        <taxon>Stramenopiles</taxon>
        <taxon>Ochrophyta</taxon>
        <taxon>Bolidophyceae</taxon>
        <taxon>Parmales</taxon>
        <taxon>Triparmaceae</taxon>
        <taxon>Triparma</taxon>
    </lineage>
</organism>
<sequence length="631" mass="69246">MDEEKWSALCCPITLTPMLDPVILTTDGHTYERSAITHWLSTNQTSPCTGMTVGEGAELVSNHALRNAIEEVRRQGGDMKPLEPPKQNPNPNSNSTSQQQQQPKAEEKETDSMETARARVQSFQPGAGAKTTDIDLDLSNPNLASSKKKPSSGGYIDGFKEGSITEAKFSSNADSVLAGSMSTNHWAERYAKENAKKKEEERLRSTSQPITQTEIVRGSMGVSTVGSYPTRQRRTADWVVVGGSSNIGTGSMGASGCFEHVQPYPNRIDVCEDDNNCTKSGSKILTTDTAKMFPGLMATGGHGKDVQLWSWNPREEVQVKKAKPKKRFSFTGFSGAQAEEDKEEDKGGYWENFTKLKGPKDWVHTLSMSDDAQFVMAGTRKGSIHLWKSPDMGPLAGEWEKVQDLDKAHDGGEFNAGVVNSVCLFHDKKRAVSGGLDWSVKLWDIREGEGVANGKVLGSATHGHSAAIRDISVYDQNDLFASAADDGKVLVWDSRVGGREGEVARLNVSEKPCSGCMFEPHGLNGGGNWIITSDEEGRIKQYDLRKWEVSRVIYDSELVHRNDDYGGSKTSWEGGKKIDIFTDVQISTEGWVCAVTQSGHLYSWDPAREWNMCKQPTNIKASCLTIARIMA</sequence>